<dbReference type="AlphaFoldDB" id="A0A0G3BI79"/>
<dbReference type="Gene3D" id="3.40.50.720">
    <property type="entry name" value="NAD(P)-binding Rossmann-like Domain"/>
    <property type="match status" value="1"/>
</dbReference>
<dbReference type="EMBL" id="CP011371">
    <property type="protein sequence ID" value="AKJ27076.1"/>
    <property type="molecule type" value="Genomic_DNA"/>
</dbReference>
<evidence type="ECO:0000313" key="2">
    <source>
        <dbReference type="Proteomes" id="UP000035352"/>
    </source>
</evidence>
<dbReference type="PATRIC" id="fig|413882.6.peg.403"/>
<evidence type="ECO:0000313" key="1">
    <source>
        <dbReference type="EMBL" id="AKJ27076.1"/>
    </source>
</evidence>
<accession>A0A0G3BI79</accession>
<reference evidence="1 2" key="1">
    <citation type="submission" date="2015-05" db="EMBL/GenBank/DDBJ databases">
        <authorList>
            <person name="Tang B."/>
            <person name="Yu Y."/>
        </authorList>
    </citation>
    <scope>NUCLEOTIDE SEQUENCE [LARGE SCALE GENOMIC DNA]</scope>
    <source>
        <strain evidence="1 2">DSM 7029</strain>
    </source>
</reference>
<dbReference type="KEGG" id="pbh:AAW51_0385"/>
<protein>
    <submittedName>
        <fullName evidence="1">NADP oxidoreductase</fullName>
    </submittedName>
</protein>
<name>A0A0G3BI79_9BURK</name>
<proteinExistence type="predicted"/>
<sequence>MPQAKETVQDLIRALGFDVIDAGTLADSWRQQPGAPAYCRDLDMEGLKAALAQADARQIAAYRLKADQEAAPYFVR</sequence>
<organism evidence="1 2">
    <name type="scientific">Caldimonas brevitalea</name>
    <dbReference type="NCBI Taxonomy" id="413882"/>
    <lineage>
        <taxon>Bacteria</taxon>
        <taxon>Pseudomonadati</taxon>
        <taxon>Pseudomonadota</taxon>
        <taxon>Betaproteobacteria</taxon>
        <taxon>Burkholderiales</taxon>
        <taxon>Sphaerotilaceae</taxon>
        <taxon>Caldimonas</taxon>
    </lineage>
</organism>
<dbReference type="Proteomes" id="UP000035352">
    <property type="component" value="Chromosome"/>
</dbReference>
<gene>
    <name evidence="1" type="ORF">AAW51_0385</name>
</gene>
<dbReference type="STRING" id="413882.AAW51_0385"/>
<keyword evidence="2" id="KW-1185">Reference proteome</keyword>